<sequence>MTNAEVSASVPTYEDGDEWKLSLSKSTEEERQRQKKPRIIRASGRLTTTLDIDHGILVIIFTEIQRQIPLSSSASRKYDFRVDVAYHHRAIMPSKIQRQIPLSSSASRKYDFRVDVAYHHRAIMPSKSLMGPKHTISFRTGAILYR</sequence>
<dbReference type="Proteomes" id="UP000001072">
    <property type="component" value="Unassembled WGS sequence"/>
</dbReference>
<accession>F4RK48</accession>
<dbReference type="InParanoid" id="F4RK48"/>
<keyword evidence="2" id="KW-1185">Reference proteome</keyword>
<dbReference type="EMBL" id="GL883105">
    <property type="protein sequence ID" value="EGG07246.1"/>
    <property type="molecule type" value="Genomic_DNA"/>
</dbReference>
<dbReference type="GeneID" id="18922782"/>
<name>F4RK48_MELLP</name>
<evidence type="ECO:0000313" key="1">
    <source>
        <dbReference type="EMBL" id="EGG07246.1"/>
    </source>
</evidence>
<dbReference type="AlphaFoldDB" id="F4RK48"/>
<protein>
    <submittedName>
        <fullName evidence="1">Uncharacterized protein</fullName>
    </submittedName>
</protein>
<dbReference type="KEGG" id="mlr:MELLADRAFT_106027"/>
<evidence type="ECO:0000313" key="2">
    <source>
        <dbReference type="Proteomes" id="UP000001072"/>
    </source>
</evidence>
<organism evidence="2">
    <name type="scientific">Melampsora larici-populina (strain 98AG31 / pathotype 3-4-7)</name>
    <name type="common">Poplar leaf rust fungus</name>
    <dbReference type="NCBI Taxonomy" id="747676"/>
    <lineage>
        <taxon>Eukaryota</taxon>
        <taxon>Fungi</taxon>
        <taxon>Dikarya</taxon>
        <taxon>Basidiomycota</taxon>
        <taxon>Pucciniomycotina</taxon>
        <taxon>Pucciniomycetes</taxon>
        <taxon>Pucciniales</taxon>
        <taxon>Melampsoraceae</taxon>
        <taxon>Melampsora</taxon>
    </lineage>
</organism>
<dbReference type="HOGENOM" id="CLU_1777903_0_0_1"/>
<reference evidence="2" key="1">
    <citation type="journal article" date="2011" name="Proc. Natl. Acad. Sci. U.S.A.">
        <title>Obligate biotrophy features unraveled by the genomic analysis of rust fungi.</title>
        <authorList>
            <person name="Duplessis S."/>
            <person name="Cuomo C.A."/>
            <person name="Lin Y.-C."/>
            <person name="Aerts A."/>
            <person name="Tisserant E."/>
            <person name="Veneault-Fourrey C."/>
            <person name="Joly D.L."/>
            <person name="Hacquard S."/>
            <person name="Amselem J."/>
            <person name="Cantarel B.L."/>
            <person name="Chiu R."/>
            <person name="Coutinho P.M."/>
            <person name="Feau N."/>
            <person name="Field M."/>
            <person name="Frey P."/>
            <person name="Gelhaye E."/>
            <person name="Goldberg J."/>
            <person name="Grabherr M.G."/>
            <person name="Kodira C.D."/>
            <person name="Kohler A."/>
            <person name="Kuees U."/>
            <person name="Lindquist E.A."/>
            <person name="Lucas S.M."/>
            <person name="Mago R."/>
            <person name="Mauceli E."/>
            <person name="Morin E."/>
            <person name="Murat C."/>
            <person name="Pangilinan J.L."/>
            <person name="Park R."/>
            <person name="Pearson M."/>
            <person name="Quesneville H."/>
            <person name="Rouhier N."/>
            <person name="Sakthikumar S."/>
            <person name="Salamov A.A."/>
            <person name="Schmutz J."/>
            <person name="Selles B."/>
            <person name="Shapiro H."/>
            <person name="Tanguay P."/>
            <person name="Tuskan G.A."/>
            <person name="Henrissat B."/>
            <person name="Van de Peer Y."/>
            <person name="Rouze P."/>
            <person name="Ellis J.G."/>
            <person name="Dodds P.N."/>
            <person name="Schein J.E."/>
            <person name="Zhong S."/>
            <person name="Hamelin R.C."/>
            <person name="Grigoriev I.V."/>
            <person name="Szabo L.J."/>
            <person name="Martin F."/>
        </authorList>
    </citation>
    <scope>NUCLEOTIDE SEQUENCE [LARGE SCALE GENOMIC DNA]</scope>
    <source>
        <strain evidence="2">98AG31 / pathotype 3-4-7</strain>
    </source>
</reference>
<gene>
    <name evidence="1" type="ORF">MELLADRAFT_106027</name>
</gene>
<proteinExistence type="predicted"/>
<dbReference type="RefSeq" id="XP_007409688.1">
    <property type="nucleotide sequence ID" value="XM_007409626.1"/>
</dbReference>
<dbReference type="VEuPathDB" id="FungiDB:MELLADRAFT_106027"/>